<dbReference type="Proteomes" id="UP000249447">
    <property type="component" value="Chromosome"/>
</dbReference>
<name>A0A2U9T3C0_9GAMM</name>
<proteinExistence type="predicted"/>
<reference evidence="3 4" key="1">
    <citation type="submission" date="2018-05" db="EMBL/GenBank/DDBJ databases">
        <title>The complete genome of Lysobacter maris HZ9B, a marine bacterium antagonistic against terrestrial plant pathogens.</title>
        <authorList>
            <person name="Zhang X.-Q."/>
        </authorList>
    </citation>
    <scope>NUCLEOTIDE SEQUENCE [LARGE SCALE GENOMIC DNA]</scope>
    <source>
        <strain evidence="3 4">HZ9B</strain>
    </source>
</reference>
<keyword evidence="2" id="KW-0812">Transmembrane</keyword>
<evidence type="ECO:0000313" key="3">
    <source>
        <dbReference type="EMBL" id="AWV06042.1"/>
    </source>
</evidence>
<evidence type="ECO:0000256" key="2">
    <source>
        <dbReference type="SAM" id="Phobius"/>
    </source>
</evidence>
<evidence type="ECO:0000256" key="1">
    <source>
        <dbReference type="SAM" id="MobiDB-lite"/>
    </source>
</evidence>
<gene>
    <name evidence="3" type="ORF">C9I47_0317</name>
</gene>
<feature type="region of interest" description="Disordered" evidence="1">
    <location>
        <begin position="1"/>
        <end position="21"/>
    </location>
</feature>
<keyword evidence="2" id="KW-1133">Transmembrane helix</keyword>
<sequence length="231" mass="25092">MRADGAPRPLPDALRRGPYRPVDHAMSDPKYNEMIDFLEKAALLAADLERRCASAAEQQHNSARELSRALQRVEGDLGQVVAAGKTELVQHAQTAVRQALAAEVGAATKAIGESATQLRQMSDQLKREQSAIGTRMRVMGWKSIIAVGAAAFLTLAGSSFVLWNNVKKIQRTQVQAEVMQALKQVTVTSCDGQPCMKLVDGQPRWSKNPDYILVDTAAPAAGQSTRRDSAR</sequence>
<feature type="transmembrane region" description="Helical" evidence="2">
    <location>
        <begin position="144"/>
        <end position="163"/>
    </location>
</feature>
<protein>
    <recommendedName>
        <fullName evidence="5">Relaxation protein</fullName>
    </recommendedName>
</protein>
<dbReference type="KEGG" id="lmb:C9I47_0317"/>
<keyword evidence="2" id="KW-0472">Membrane</keyword>
<evidence type="ECO:0008006" key="5">
    <source>
        <dbReference type="Google" id="ProtNLM"/>
    </source>
</evidence>
<accession>A0A2U9T3C0</accession>
<dbReference type="AlphaFoldDB" id="A0A2U9T3C0"/>
<keyword evidence="4" id="KW-1185">Reference proteome</keyword>
<dbReference type="EMBL" id="CP029843">
    <property type="protein sequence ID" value="AWV06042.1"/>
    <property type="molecule type" value="Genomic_DNA"/>
</dbReference>
<evidence type="ECO:0000313" key="4">
    <source>
        <dbReference type="Proteomes" id="UP000249447"/>
    </source>
</evidence>
<organism evidence="3 4">
    <name type="scientific">Marilutibacter maris</name>
    <dbReference type="NCBI Taxonomy" id="1605891"/>
    <lineage>
        <taxon>Bacteria</taxon>
        <taxon>Pseudomonadati</taxon>
        <taxon>Pseudomonadota</taxon>
        <taxon>Gammaproteobacteria</taxon>
        <taxon>Lysobacterales</taxon>
        <taxon>Lysobacteraceae</taxon>
        <taxon>Marilutibacter</taxon>
    </lineage>
</organism>